<organism evidence="1 2">
    <name type="scientific">Symbiodinium pilosum</name>
    <name type="common">Dinoflagellate</name>
    <dbReference type="NCBI Taxonomy" id="2952"/>
    <lineage>
        <taxon>Eukaryota</taxon>
        <taxon>Sar</taxon>
        <taxon>Alveolata</taxon>
        <taxon>Dinophyceae</taxon>
        <taxon>Suessiales</taxon>
        <taxon>Symbiodiniaceae</taxon>
        <taxon>Symbiodinium</taxon>
    </lineage>
</organism>
<dbReference type="EMBL" id="CAJNIZ010018502">
    <property type="protein sequence ID" value="CAE7410960.1"/>
    <property type="molecule type" value="Genomic_DNA"/>
</dbReference>
<proteinExistence type="predicted"/>
<evidence type="ECO:0000313" key="2">
    <source>
        <dbReference type="Proteomes" id="UP000649617"/>
    </source>
</evidence>
<keyword evidence="2" id="KW-1185">Reference proteome</keyword>
<name>A0A812QYH3_SYMPI</name>
<sequence>MWQLFFAALREAAPGLGFKELKSWSIENAGGGSTSCLALQAPEGGSLEGAEEAVTQVLDQHFSTEAPLLTPRRRAALLERWGDPEIRRGPAEVHTLLFPSAAEQAEYPLELFLEDLAVGRPSAAEVTLSLADAEEFLRQNQ</sequence>
<reference evidence="1" key="1">
    <citation type="submission" date="2021-02" db="EMBL/GenBank/DDBJ databases">
        <authorList>
            <person name="Dougan E. K."/>
            <person name="Rhodes N."/>
            <person name="Thang M."/>
            <person name="Chan C."/>
        </authorList>
    </citation>
    <scope>NUCLEOTIDE SEQUENCE</scope>
</reference>
<protein>
    <submittedName>
        <fullName evidence="1">Uncharacterized protein</fullName>
    </submittedName>
</protein>
<dbReference type="OrthoDB" id="440970at2759"/>
<gene>
    <name evidence="1" type="ORF">SPIL2461_LOCUS10131</name>
</gene>
<dbReference type="Proteomes" id="UP000649617">
    <property type="component" value="Unassembled WGS sequence"/>
</dbReference>
<comment type="caution">
    <text evidence="1">The sequence shown here is derived from an EMBL/GenBank/DDBJ whole genome shotgun (WGS) entry which is preliminary data.</text>
</comment>
<dbReference type="AlphaFoldDB" id="A0A812QYH3"/>
<accession>A0A812QYH3</accession>
<evidence type="ECO:0000313" key="1">
    <source>
        <dbReference type="EMBL" id="CAE7410960.1"/>
    </source>
</evidence>